<dbReference type="PANTHER" id="PTHR11102">
    <property type="entry name" value="SEL-1-LIKE PROTEIN"/>
    <property type="match status" value="1"/>
</dbReference>
<feature type="region of interest" description="Disordered" evidence="1">
    <location>
        <begin position="192"/>
        <end position="213"/>
    </location>
</feature>
<proteinExistence type="predicted"/>
<organism evidence="3 4">
    <name type="scientific">Burkholderia semiarida</name>
    <dbReference type="NCBI Taxonomy" id="2843303"/>
    <lineage>
        <taxon>Bacteria</taxon>
        <taxon>Pseudomonadati</taxon>
        <taxon>Pseudomonadota</taxon>
        <taxon>Betaproteobacteria</taxon>
        <taxon>Burkholderiales</taxon>
        <taxon>Burkholderiaceae</taxon>
        <taxon>Burkholderia</taxon>
        <taxon>Burkholderia cepacia complex</taxon>
    </lineage>
</organism>
<evidence type="ECO:0000259" key="2">
    <source>
        <dbReference type="Pfam" id="PF19933"/>
    </source>
</evidence>
<dbReference type="InterPro" id="IPR011990">
    <property type="entry name" value="TPR-like_helical_dom_sf"/>
</dbReference>
<sequence>GYGVQRDDEAARRYIRKAADLGNAEAQYYVADILAPDNMAPDIAYAMFQCAADQGHGKAANNLGIIETIKQRYPSALQAFQQAAAAGDRQGALSLEDGFKGPPANDKLNYIGVTADPERARRYSAIGKFIDANDGRNPKVPDIDKIVPLPPAKLPPWDGTFQWQKEQEAAAPPQKPSTEVIDRMAKAKHLDPATGLPLASQTEKTAQEDQPASIATRVPLGTVARTGQQCPEDGVWCAKLDAGQVGDAKRRFLKGDTLPSVVVHEPRRLAVLDSMLGTRQRMAPVAWELVAYIDQS</sequence>
<feature type="non-terminal residue" evidence="3">
    <location>
        <position position="1"/>
    </location>
</feature>
<dbReference type="Gene3D" id="1.25.40.10">
    <property type="entry name" value="Tetratricopeptide repeat domain"/>
    <property type="match status" value="1"/>
</dbReference>
<evidence type="ECO:0000256" key="1">
    <source>
        <dbReference type="SAM" id="MobiDB-lite"/>
    </source>
</evidence>
<dbReference type="InterPro" id="IPR045653">
    <property type="entry name" value="DUF6396"/>
</dbReference>
<dbReference type="Pfam" id="PF19933">
    <property type="entry name" value="DUF6396"/>
    <property type="match status" value="1"/>
</dbReference>
<dbReference type="SUPFAM" id="SSF81901">
    <property type="entry name" value="HCP-like"/>
    <property type="match status" value="1"/>
</dbReference>
<feature type="domain" description="DUF6396" evidence="2">
    <location>
        <begin position="92"/>
        <end position="198"/>
    </location>
</feature>
<evidence type="ECO:0000313" key="4">
    <source>
        <dbReference type="Proteomes" id="UP001609186"/>
    </source>
</evidence>
<feature type="compositionally biased region" description="Polar residues" evidence="1">
    <location>
        <begin position="199"/>
        <end position="210"/>
    </location>
</feature>
<accession>A0ABW7KWY7</accession>
<dbReference type="RefSeq" id="WP_395128575.1">
    <property type="nucleotide sequence ID" value="NZ_JBIMPM010000003.1"/>
</dbReference>
<reference evidence="3 4" key="1">
    <citation type="submission" date="2024-10" db="EMBL/GenBank/DDBJ databases">
        <title>Burkholderia semiarida in Mexico.</title>
        <authorList>
            <person name="Estrada P."/>
        </authorList>
    </citation>
    <scope>NUCLEOTIDE SEQUENCE [LARGE SCALE GENOMIC DNA]</scope>
    <source>
        <strain evidence="3 4">CLM7-1</strain>
    </source>
</reference>
<dbReference type="EMBL" id="JBIMPM010000003">
    <property type="protein sequence ID" value="MFH5250345.1"/>
    <property type="molecule type" value="Genomic_DNA"/>
</dbReference>
<evidence type="ECO:0000313" key="3">
    <source>
        <dbReference type="EMBL" id="MFH5250345.1"/>
    </source>
</evidence>
<dbReference type="InterPro" id="IPR050767">
    <property type="entry name" value="Sel1_AlgK"/>
</dbReference>
<name>A0ABW7KWY7_9BURK</name>
<gene>
    <name evidence="3" type="ORF">ACGTRS_03775</name>
</gene>
<keyword evidence="4" id="KW-1185">Reference proteome</keyword>
<dbReference type="PANTHER" id="PTHR11102:SF160">
    <property type="entry name" value="ERAD-ASSOCIATED E3 UBIQUITIN-PROTEIN LIGASE COMPONENT HRD3"/>
    <property type="match status" value="1"/>
</dbReference>
<dbReference type="Proteomes" id="UP001609186">
    <property type="component" value="Unassembled WGS sequence"/>
</dbReference>
<protein>
    <submittedName>
        <fullName evidence="3">Sel1 repeat family protein</fullName>
    </submittedName>
</protein>
<comment type="caution">
    <text evidence="3">The sequence shown here is derived from an EMBL/GenBank/DDBJ whole genome shotgun (WGS) entry which is preliminary data.</text>
</comment>